<dbReference type="PANTHER" id="PTHR12726:SF0">
    <property type="entry name" value="CERAMIDE GLUCOSYLTRANSFERASE"/>
    <property type="match status" value="1"/>
</dbReference>
<evidence type="ECO:0000256" key="2">
    <source>
        <dbReference type="ARBA" id="ARBA00004760"/>
    </source>
</evidence>
<dbReference type="Gene3D" id="3.90.550.10">
    <property type="entry name" value="Spore Coat Polysaccharide Biosynthesis Protein SpsA, Chain A"/>
    <property type="match status" value="1"/>
</dbReference>
<keyword evidence="11" id="KW-1185">Reference proteome</keyword>
<dbReference type="Proteomes" id="UP000318801">
    <property type="component" value="Unassembled WGS sequence"/>
</dbReference>
<dbReference type="InterPro" id="IPR029044">
    <property type="entry name" value="Nucleotide-diphossugar_trans"/>
</dbReference>
<keyword evidence="6 9" id="KW-0812">Transmembrane</keyword>
<dbReference type="PANTHER" id="PTHR12726">
    <property type="entry name" value="CERAMIDE GLUCOSYLTRANSFERASE"/>
    <property type="match status" value="1"/>
</dbReference>
<evidence type="ECO:0000256" key="9">
    <source>
        <dbReference type="SAM" id="Phobius"/>
    </source>
</evidence>
<evidence type="ECO:0000256" key="1">
    <source>
        <dbReference type="ARBA" id="ARBA00004141"/>
    </source>
</evidence>
<feature type="transmembrane region" description="Helical" evidence="9">
    <location>
        <begin position="270"/>
        <end position="291"/>
    </location>
</feature>
<dbReference type="GO" id="GO:0016020">
    <property type="term" value="C:membrane"/>
    <property type="evidence" value="ECO:0007669"/>
    <property type="project" value="UniProtKB-SubCell"/>
</dbReference>
<proteinExistence type="predicted"/>
<dbReference type="InterPro" id="IPR025993">
    <property type="entry name" value="Ceramide_glucosylTrfase"/>
</dbReference>
<name>A0A506UBI9_9HYPH</name>
<comment type="caution">
    <text evidence="10">The sequence shown here is derived from an EMBL/GenBank/DDBJ whole genome shotgun (WGS) entry which is preliminary data.</text>
</comment>
<feature type="transmembrane region" description="Helical" evidence="9">
    <location>
        <begin position="6"/>
        <end position="25"/>
    </location>
</feature>
<evidence type="ECO:0000256" key="6">
    <source>
        <dbReference type="ARBA" id="ARBA00022692"/>
    </source>
</evidence>
<dbReference type="EMBL" id="VHLG01000007">
    <property type="protein sequence ID" value="TPW30009.1"/>
    <property type="molecule type" value="Genomic_DNA"/>
</dbReference>
<evidence type="ECO:0000256" key="4">
    <source>
        <dbReference type="ARBA" id="ARBA00022676"/>
    </source>
</evidence>
<dbReference type="SUPFAM" id="SSF53448">
    <property type="entry name" value="Nucleotide-diphospho-sugar transferases"/>
    <property type="match status" value="1"/>
</dbReference>
<keyword evidence="8 9" id="KW-0472">Membrane</keyword>
<keyword evidence="4" id="KW-0328">Glycosyltransferase</keyword>
<evidence type="ECO:0000313" key="11">
    <source>
        <dbReference type="Proteomes" id="UP000318801"/>
    </source>
</evidence>
<evidence type="ECO:0000256" key="7">
    <source>
        <dbReference type="ARBA" id="ARBA00022989"/>
    </source>
</evidence>
<comment type="subcellular location">
    <subcellularLocation>
        <location evidence="1">Membrane</location>
        <topology evidence="1">Multi-pass membrane protein</topology>
    </subcellularLocation>
</comment>
<dbReference type="AlphaFoldDB" id="A0A506UBI9"/>
<protein>
    <submittedName>
        <fullName evidence="10">Glycosyltransferase</fullName>
    </submittedName>
</protein>
<dbReference type="GO" id="GO:0008120">
    <property type="term" value="F:ceramide glucosyltransferase activity"/>
    <property type="evidence" value="ECO:0007669"/>
    <property type="project" value="TreeGrafter"/>
</dbReference>
<dbReference type="Pfam" id="PF13506">
    <property type="entry name" value="Glyco_transf_21"/>
    <property type="match status" value="1"/>
</dbReference>
<organism evidence="10 11">
    <name type="scientific">Martelella alba</name>
    <dbReference type="NCBI Taxonomy" id="2590451"/>
    <lineage>
        <taxon>Bacteria</taxon>
        <taxon>Pseudomonadati</taxon>
        <taxon>Pseudomonadota</taxon>
        <taxon>Alphaproteobacteria</taxon>
        <taxon>Hyphomicrobiales</taxon>
        <taxon>Aurantimonadaceae</taxon>
        <taxon>Martelella</taxon>
    </lineage>
</organism>
<dbReference type="OrthoDB" id="9814255at2"/>
<dbReference type="RefSeq" id="WP_141149219.1">
    <property type="nucleotide sequence ID" value="NZ_VHLG01000007.1"/>
</dbReference>
<keyword evidence="7 9" id="KW-1133">Transmembrane helix</keyword>
<accession>A0A506UBI9</accession>
<comment type="pathway">
    <text evidence="3">Sphingolipid metabolism.</text>
</comment>
<comment type="pathway">
    <text evidence="2">Lipid metabolism; sphingolipid metabolism.</text>
</comment>
<keyword evidence="5 10" id="KW-0808">Transferase</keyword>
<reference evidence="10 11" key="1">
    <citation type="submission" date="2019-06" db="EMBL/GenBank/DDBJ databases">
        <authorList>
            <person name="Li M."/>
        </authorList>
    </citation>
    <scope>NUCLEOTIDE SEQUENCE [LARGE SCALE GENOMIC DNA]</scope>
    <source>
        <strain evidence="10 11">BGMRC2036</strain>
    </source>
</reference>
<evidence type="ECO:0000313" key="10">
    <source>
        <dbReference type="EMBL" id="TPW30009.1"/>
    </source>
</evidence>
<sequence>MTIAALSITVLLTGLYLATAVLTAWRYRLRKAVRVNEHPSITVMRPVCGLDPSDVETLESTFLLDYPDYDIIFCAARADDPACAALRTMMARFPERPARLLIGDDRETGNPKLDNLLKGWPEAGGRFVAMVDANLLLPPDFLETLLLAWTPDCALVSSPAAGTRPENLWGSLECAFLNGHQARWQLSADSLGLGFAQGKTLFVEKAFLDRAGGLVALGSDLAEDVAFTKLVRADDKKVRLAPHAFAQPIGRRRFQAVWDRQIRWSRVRRAGFVGLFVLELAMGFLPPLIALLFVAPVFWGIPFVIGWFAVEVALARLAGWPAGPRDIAAMVLRDLLLPVIWFATWARRGFEWRGNAMGLADDPA</sequence>
<evidence type="ECO:0000256" key="5">
    <source>
        <dbReference type="ARBA" id="ARBA00022679"/>
    </source>
</evidence>
<feature type="transmembrane region" description="Helical" evidence="9">
    <location>
        <begin position="297"/>
        <end position="315"/>
    </location>
</feature>
<evidence type="ECO:0000256" key="8">
    <source>
        <dbReference type="ARBA" id="ARBA00023136"/>
    </source>
</evidence>
<gene>
    <name evidence="10" type="ORF">FJU08_11800</name>
</gene>
<dbReference type="GO" id="GO:0006679">
    <property type="term" value="P:glucosylceramide biosynthetic process"/>
    <property type="evidence" value="ECO:0007669"/>
    <property type="project" value="TreeGrafter"/>
</dbReference>
<evidence type="ECO:0000256" key="3">
    <source>
        <dbReference type="ARBA" id="ARBA00004991"/>
    </source>
</evidence>